<dbReference type="Proteomes" id="UP000290287">
    <property type="component" value="Unassembled WGS sequence"/>
</dbReference>
<evidence type="ECO:0000313" key="2">
    <source>
        <dbReference type="Proteomes" id="UP000290287"/>
    </source>
</evidence>
<evidence type="ECO:0000313" key="1">
    <source>
        <dbReference type="EMBL" id="RXJ72994.1"/>
    </source>
</evidence>
<dbReference type="EMBL" id="PEIB01000013">
    <property type="protein sequence ID" value="RXJ72994.1"/>
    <property type="molecule type" value="Genomic_DNA"/>
</dbReference>
<comment type="caution">
    <text evidence="1">The sequence shown here is derived from an EMBL/GenBank/DDBJ whole genome shotgun (WGS) entry which is preliminary data.</text>
</comment>
<name>A0A4Q0YS91_9GAMM</name>
<accession>A0A4Q0YS91</accession>
<sequence>MKTNQDVTSKFGMRSSELGIKAWLRFLNESYWVKLRRVFLRKGSRFYPFPAFKSKFFTYFLKKNNFSIWCVMYYFPLKVLDGKWKLVLYIAIVFFIGLNSSDN</sequence>
<reference evidence="1 2" key="1">
    <citation type="submission" date="2017-10" db="EMBL/GenBank/DDBJ databases">
        <title>Nyctiphanis sp. nov., isolated from the stomach of the euphausiid Nyctiphanes simplex (Hansen, 1911) in the Gulf of California.</title>
        <authorList>
            <person name="Gomez-Gil B."/>
            <person name="Aguilar-Mendez M."/>
            <person name="Lopez-Cortes A."/>
            <person name="Gomez-Gutierrez J."/>
            <person name="Roque A."/>
            <person name="Lang E."/>
            <person name="Gonzalez-Castillo A."/>
        </authorList>
    </citation>
    <scope>NUCLEOTIDE SEQUENCE [LARGE SCALE GENOMIC DNA]</scope>
    <source>
        <strain evidence="1 2">CAIM 600</strain>
    </source>
</reference>
<keyword evidence="2" id="KW-1185">Reference proteome</keyword>
<dbReference type="AlphaFoldDB" id="A0A4Q0YS91"/>
<gene>
    <name evidence="1" type="ORF">CS022_11860</name>
</gene>
<proteinExistence type="predicted"/>
<protein>
    <submittedName>
        <fullName evidence="1">Uncharacterized protein</fullName>
    </submittedName>
</protein>
<organism evidence="1 2">
    <name type="scientific">Veronia nyctiphanis</name>
    <dbReference type="NCBI Taxonomy" id="1278244"/>
    <lineage>
        <taxon>Bacteria</taxon>
        <taxon>Pseudomonadati</taxon>
        <taxon>Pseudomonadota</taxon>
        <taxon>Gammaproteobacteria</taxon>
        <taxon>Vibrionales</taxon>
        <taxon>Vibrionaceae</taxon>
        <taxon>Veronia</taxon>
    </lineage>
</organism>